<dbReference type="AlphaFoldDB" id="G7L1B8"/>
<dbReference type="EMBL" id="CM001223">
    <property type="protein sequence ID" value="AES79174.1"/>
    <property type="molecule type" value="Genomic_DNA"/>
</dbReference>
<reference evidence="2" key="3">
    <citation type="submission" date="2015-04" db="UniProtKB">
        <authorList>
            <consortium name="EnsemblPlants"/>
        </authorList>
    </citation>
    <scope>IDENTIFICATION</scope>
    <source>
        <strain evidence="2">cv. Jemalong A17</strain>
    </source>
</reference>
<proteinExistence type="predicted"/>
<sequence>MADDVGRLRLGKPAQHRSEVGRLRMTMNLTSHKLSTLQYYRRISSCTSNSVRSRMSSIMSCHRSQHHHHHEEILRHGGVSPCCLYCLISLVTLQPRCEWEK</sequence>
<evidence type="ECO:0000313" key="2">
    <source>
        <dbReference type="EnsemblPlants" id="AES79174"/>
    </source>
</evidence>
<evidence type="ECO:0000313" key="1">
    <source>
        <dbReference type="EMBL" id="AES79174.1"/>
    </source>
</evidence>
<keyword evidence="3" id="KW-1185">Reference proteome</keyword>
<reference evidence="1 3" key="1">
    <citation type="journal article" date="2011" name="Nature">
        <title>The Medicago genome provides insight into the evolution of rhizobial symbioses.</title>
        <authorList>
            <person name="Young N.D."/>
            <person name="Debelle F."/>
            <person name="Oldroyd G.E."/>
            <person name="Geurts R."/>
            <person name="Cannon S.B."/>
            <person name="Udvardi M.K."/>
            <person name="Benedito V.A."/>
            <person name="Mayer K.F."/>
            <person name="Gouzy J."/>
            <person name="Schoof H."/>
            <person name="Van de Peer Y."/>
            <person name="Proost S."/>
            <person name="Cook D.R."/>
            <person name="Meyers B.C."/>
            <person name="Spannagl M."/>
            <person name="Cheung F."/>
            <person name="De Mita S."/>
            <person name="Krishnakumar V."/>
            <person name="Gundlach H."/>
            <person name="Zhou S."/>
            <person name="Mudge J."/>
            <person name="Bharti A.K."/>
            <person name="Murray J.D."/>
            <person name="Naoumkina M.A."/>
            <person name="Rosen B."/>
            <person name="Silverstein K.A."/>
            <person name="Tang H."/>
            <person name="Rombauts S."/>
            <person name="Zhao P.X."/>
            <person name="Zhou P."/>
            <person name="Barbe V."/>
            <person name="Bardou P."/>
            <person name="Bechner M."/>
            <person name="Bellec A."/>
            <person name="Berger A."/>
            <person name="Berges H."/>
            <person name="Bidwell S."/>
            <person name="Bisseling T."/>
            <person name="Choisne N."/>
            <person name="Couloux A."/>
            <person name="Denny R."/>
            <person name="Deshpande S."/>
            <person name="Dai X."/>
            <person name="Doyle J.J."/>
            <person name="Dudez A.M."/>
            <person name="Farmer A.D."/>
            <person name="Fouteau S."/>
            <person name="Franken C."/>
            <person name="Gibelin C."/>
            <person name="Gish J."/>
            <person name="Goldstein S."/>
            <person name="Gonzalez A.J."/>
            <person name="Green P.J."/>
            <person name="Hallab A."/>
            <person name="Hartog M."/>
            <person name="Hua A."/>
            <person name="Humphray S.J."/>
            <person name="Jeong D.H."/>
            <person name="Jing Y."/>
            <person name="Jocker A."/>
            <person name="Kenton S.M."/>
            <person name="Kim D.J."/>
            <person name="Klee K."/>
            <person name="Lai H."/>
            <person name="Lang C."/>
            <person name="Lin S."/>
            <person name="Macmil S.L."/>
            <person name="Magdelenat G."/>
            <person name="Matthews L."/>
            <person name="McCorrison J."/>
            <person name="Monaghan E.L."/>
            <person name="Mun J.H."/>
            <person name="Najar F.Z."/>
            <person name="Nicholson C."/>
            <person name="Noirot C."/>
            <person name="O'Bleness M."/>
            <person name="Paule C.R."/>
            <person name="Poulain J."/>
            <person name="Prion F."/>
            <person name="Qin B."/>
            <person name="Qu C."/>
            <person name="Retzel E.F."/>
            <person name="Riddle C."/>
            <person name="Sallet E."/>
            <person name="Samain S."/>
            <person name="Samson N."/>
            <person name="Sanders I."/>
            <person name="Saurat O."/>
            <person name="Scarpelli C."/>
            <person name="Schiex T."/>
            <person name="Segurens B."/>
            <person name="Severin A.J."/>
            <person name="Sherrier D.J."/>
            <person name="Shi R."/>
            <person name="Sims S."/>
            <person name="Singer S.R."/>
            <person name="Sinharoy S."/>
            <person name="Sterck L."/>
            <person name="Viollet A."/>
            <person name="Wang B.B."/>
            <person name="Wang K."/>
            <person name="Wang M."/>
            <person name="Wang X."/>
            <person name="Warfsmann J."/>
            <person name="Weissenbach J."/>
            <person name="White D.D."/>
            <person name="White J.D."/>
            <person name="Wiley G.B."/>
            <person name="Wincker P."/>
            <person name="Xing Y."/>
            <person name="Yang L."/>
            <person name="Yao Z."/>
            <person name="Ying F."/>
            <person name="Zhai J."/>
            <person name="Zhou L."/>
            <person name="Zuber A."/>
            <person name="Denarie J."/>
            <person name="Dixon R.A."/>
            <person name="May G.D."/>
            <person name="Schwartz D.C."/>
            <person name="Rogers J."/>
            <person name="Quetier F."/>
            <person name="Town C.D."/>
            <person name="Roe B.A."/>
        </authorList>
    </citation>
    <scope>NUCLEOTIDE SEQUENCE [LARGE SCALE GENOMIC DNA]</scope>
    <source>
        <strain evidence="1">A17</strain>
        <strain evidence="2 3">cv. Jemalong A17</strain>
    </source>
</reference>
<gene>
    <name evidence="1" type="ordered locus">MTR_7g058770</name>
</gene>
<evidence type="ECO:0000313" key="3">
    <source>
        <dbReference type="Proteomes" id="UP000002051"/>
    </source>
</evidence>
<name>G7L1B8_MEDTR</name>
<reference evidence="1 3" key="2">
    <citation type="journal article" date="2014" name="BMC Genomics">
        <title>An improved genome release (version Mt4.0) for the model legume Medicago truncatula.</title>
        <authorList>
            <person name="Tang H."/>
            <person name="Krishnakumar V."/>
            <person name="Bidwell S."/>
            <person name="Rosen B."/>
            <person name="Chan A."/>
            <person name="Zhou S."/>
            <person name="Gentzbittel L."/>
            <person name="Childs K.L."/>
            <person name="Yandell M."/>
            <person name="Gundlach H."/>
            <person name="Mayer K.F."/>
            <person name="Schwartz D.C."/>
            <person name="Town C.D."/>
        </authorList>
    </citation>
    <scope>GENOME REANNOTATION</scope>
    <source>
        <strain evidence="2 3">cv. Jemalong A17</strain>
    </source>
</reference>
<dbReference type="EnsemblPlants" id="AES79174">
    <property type="protein sequence ID" value="AES79174"/>
    <property type="gene ID" value="MTR_7g058770"/>
</dbReference>
<dbReference type="Proteomes" id="UP000002051">
    <property type="component" value="Unassembled WGS sequence"/>
</dbReference>
<organism evidence="1 3">
    <name type="scientific">Medicago truncatula</name>
    <name type="common">Barrel medic</name>
    <name type="synonym">Medicago tribuloides</name>
    <dbReference type="NCBI Taxonomy" id="3880"/>
    <lineage>
        <taxon>Eukaryota</taxon>
        <taxon>Viridiplantae</taxon>
        <taxon>Streptophyta</taxon>
        <taxon>Embryophyta</taxon>
        <taxon>Tracheophyta</taxon>
        <taxon>Spermatophyta</taxon>
        <taxon>Magnoliopsida</taxon>
        <taxon>eudicotyledons</taxon>
        <taxon>Gunneridae</taxon>
        <taxon>Pentapetalae</taxon>
        <taxon>rosids</taxon>
        <taxon>fabids</taxon>
        <taxon>Fabales</taxon>
        <taxon>Fabaceae</taxon>
        <taxon>Papilionoideae</taxon>
        <taxon>50 kb inversion clade</taxon>
        <taxon>NPAAA clade</taxon>
        <taxon>Hologalegina</taxon>
        <taxon>IRL clade</taxon>
        <taxon>Trifolieae</taxon>
        <taxon>Medicago</taxon>
    </lineage>
</organism>
<accession>G7L1B8</accession>
<protein>
    <submittedName>
        <fullName evidence="1 2">Uncharacterized protein</fullName>
    </submittedName>
</protein>
<dbReference type="HOGENOM" id="CLU_2295901_0_0_1"/>
<dbReference type="PaxDb" id="3880-AES79174"/>